<feature type="domain" description="Sulfatase N-terminal" evidence="5">
    <location>
        <begin position="9"/>
        <end position="450"/>
    </location>
</feature>
<dbReference type="PROSITE" id="PS00149">
    <property type="entry name" value="SULFATASE_2"/>
    <property type="match status" value="1"/>
</dbReference>
<dbReference type="InterPro" id="IPR024607">
    <property type="entry name" value="Sulfatase_CS"/>
</dbReference>
<keyword evidence="4" id="KW-0106">Calcium</keyword>
<keyword evidence="7" id="KW-1185">Reference proteome</keyword>
<dbReference type="STRING" id="1042311.A0A2T3YR03"/>
<evidence type="ECO:0000256" key="4">
    <source>
        <dbReference type="ARBA" id="ARBA00022837"/>
    </source>
</evidence>
<evidence type="ECO:0000313" key="7">
    <source>
        <dbReference type="Proteomes" id="UP000240493"/>
    </source>
</evidence>
<dbReference type="GO" id="GO:0046872">
    <property type="term" value="F:metal ion binding"/>
    <property type="evidence" value="ECO:0007669"/>
    <property type="project" value="UniProtKB-KW"/>
</dbReference>
<reference evidence="6 7" key="1">
    <citation type="submission" date="2016-07" db="EMBL/GenBank/DDBJ databases">
        <title>Multiple horizontal gene transfer events from other fungi enriched the ability of initially mycotrophic Trichoderma (Ascomycota) to feed on dead plant biomass.</title>
        <authorList>
            <consortium name="DOE Joint Genome Institute"/>
            <person name="Aerts A."/>
            <person name="Atanasova L."/>
            <person name="Chenthamara K."/>
            <person name="Zhang J."/>
            <person name="Grujic M."/>
            <person name="Henrissat B."/>
            <person name="Kuo A."/>
            <person name="Salamov A."/>
            <person name="Lipzen A."/>
            <person name="Labutti K."/>
            <person name="Barry K."/>
            <person name="Miao Y."/>
            <person name="Rahimi M.J."/>
            <person name="Shen Q."/>
            <person name="Grigoriev I.V."/>
            <person name="Kubicek C.P."/>
            <person name="Druzhinina I.S."/>
        </authorList>
    </citation>
    <scope>NUCLEOTIDE SEQUENCE [LARGE SCALE GENOMIC DNA]</scope>
    <source>
        <strain evidence="6 7">CBS 433.97</strain>
    </source>
</reference>
<dbReference type="InterPro" id="IPR050738">
    <property type="entry name" value="Sulfatase"/>
</dbReference>
<evidence type="ECO:0000259" key="5">
    <source>
        <dbReference type="Pfam" id="PF00884"/>
    </source>
</evidence>
<keyword evidence="3" id="KW-0378">Hydrolase</keyword>
<dbReference type="InterPro" id="IPR000917">
    <property type="entry name" value="Sulfatase_N"/>
</dbReference>
<dbReference type="OrthoDB" id="103349at2759"/>
<evidence type="ECO:0000256" key="2">
    <source>
        <dbReference type="ARBA" id="ARBA00022723"/>
    </source>
</evidence>
<proteinExistence type="inferred from homology"/>
<dbReference type="AlphaFoldDB" id="A0A2T3YR03"/>
<evidence type="ECO:0000313" key="6">
    <source>
        <dbReference type="EMBL" id="PTB35011.1"/>
    </source>
</evidence>
<name>A0A2T3YR03_TRIA4</name>
<comment type="similarity">
    <text evidence="1">Belongs to the sulfatase family.</text>
</comment>
<keyword evidence="2" id="KW-0479">Metal-binding</keyword>
<dbReference type="EMBL" id="KZ679284">
    <property type="protein sequence ID" value="PTB35011.1"/>
    <property type="molecule type" value="Genomic_DNA"/>
</dbReference>
<dbReference type="InterPro" id="IPR017850">
    <property type="entry name" value="Alkaline_phosphatase_core_sf"/>
</dbReference>
<dbReference type="Pfam" id="PF00884">
    <property type="entry name" value="Sulfatase"/>
    <property type="match status" value="1"/>
</dbReference>
<dbReference type="Gene3D" id="3.30.1120.10">
    <property type="match status" value="1"/>
</dbReference>
<dbReference type="PANTHER" id="PTHR42693:SF33">
    <property type="entry name" value="ARYLSULFATASE"/>
    <property type="match status" value="1"/>
</dbReference>
<dbReference type="Proteomes" id="UP000240493">
    <property type="component" value="Unassembled WGS sequence"/>
</dbReference>
<evidence type="ECO:0000256" key="3">
    <source>
        <dbReference type="ARBA" id="ARBA00022801"/>
    </source>
</evidence>
<dbReference type="CDD" id="cd16025">
    <property type="entry name" value="PAS_like"/>
    <property type="match status" value="1"/>
</dbReference>
<accession>A0A2T3YR03</accession>
<dbReference type="GO" id="GO:0004065">
    <property type="term" value="F:arylsulfatase activity"/>
    <property type="evidence" value="ECO:0007669"/>
    <property type="project" value="TreeGrafter"/>
</dbReference>
<gene>
    <name evidence="6" type="ORF">M441DRAFT_84955</name>
</gene>
<dbReference type="PANTHER" id="PTHR42693">
    <property type="entry name" value="ARYLSULFATASE FAMILY MEMBER"/>
    <property type="match status" value="1"/>
</dbReference>
<sequence>MEDAKKKRPNFLIIVADDLGYSDIAPYGGEINTPNLSQLAKDGVRLTNFHTASACSPTRAMLFSGTDNHICGLGQMDEYLRDKREYYKDKPGYEGYLNWRVAALSEILQDAGYHTMMSGKWHLGFSKELAPCSRGFDKNFTFLPGSGNHHGWEPQLADGIKHPPCIKTRDFWMEGDEFIKMTDLPDSFYSTTSFTDKLLEYLKLRHQSGAEQGKQGDEKPFFAYLPFMAPHWPLQASREVMKKYEGVYDDGPDALTQKRLKKMKELGIIPPDVVPAPPVGLLGKEWDEMTLEERKLSARKMETFAAMVDIIDTNVGRVVEYLKSAGELDNTMILFMSDNGAEGAVLEAVPLMGGPETFGGVINDHYDNRYENIGNKTSFVWYGPRWACAASAPSRAFKTWITEGGIRCPCIIHYPPLTATGPSSTGTGTISDAFTTVMDILPTILDLADVPHPGRLFRGRPIEPLRGKSWLRLLSCASITVHGEDSHVHGWELFGQQAIRRGCWKAVWIPAPRGKDDWELYDLARDPAEMKDLAAQESEVLAELLRLWEEYYAETGMTSLPGPPPIKG</sequence>
<evidence type="ECO:0000256" key="1">
    <source>
        <dbReference type="ARBA" id="ARBA00008779"/>
    </source>
</evidence>
<organism evidence="6 7">
    <name type="scientific">Trichoderma asperellum (strain ATCC 204424 / CBS 433.97 / NBRC 101777)</name>
    <dbReference type="NCBI Taxonomy" id="1042311"/>
    <lineage>
        <taxon>Eukaryota</taxon>
        <taxon>Fungi</taxon>
        <taxon>Dikarya</taxon>
        <taxon>Ascomycota</taxon>
        <taxon>Pezizomycotina</taxon>
        <taxon>Sordariomycetes</taxon>
        <taxon>Hypocreomycetidae</taxon>
        <taxon>Hypocreales</taxon>
        <taxon>Hypocreaceae</taxon>
        <taxon>Trichoderma</taxon>
    </lineage>
</organism>
<dbReference type="Gene3D" id="3.40.720.10">
    <property type="entry name" value="Alkaline Phosphatase, subunit A"/>
    <property type="match status" value="1"/>
</dbReference>
<dbReference type="SUPFAM" id="SSF53649">
    <property type="entry name" value="Alkaline phosphatase-like"/>
    <property type="match status" value="1"/>
</dbReference>
<protein>
    <recommendedName>
        <fullName evidence="5">Sulfatase N-terminal domain-containing protein</fullName>
    </recommendedName>
</protein>